<keyword evidence="1" id="KW-0802">TPR repeat</keyword>
<sequence length="1100" mass="126591">MKQLKRFRLLLVIFPLFIGMNLNAQVKIYKGTEVIPTYKMGENKTSPIFYTGRAVQGAEGRVYPYPSQTNLGNQLMDTEYEMLYLENEYIKLKVLPAFGGRLFSAIDKTNGHELFHINSVIKPDLIGTLGAWVSGGIEWCFPHHHRTTTMLPSDYRMIKNEDGSATIWIGETEKTMDLRGVVGITLRPGRSFIEVDYRINNTNTLTKNFLFWANVAITANDDFRTFWPPSQEIGVFHNNTSFTAWPVSHQNYNGIDYTEGVDLTWWKNHPNPVSIFMWDAKEGFIGGYDYGQNAGTVHVGNPIENSTSKLWQFGPGLQGQNARRKLTDDGKAYVELMTGTFSNNQPDYSWILPNSVKDAKNYWYPIRDLEIVKSSTKDASVALQMRNDKTVFYGFNTTRAFKNAQLILKSGNNILAKKNIDIAPDNPFTATYKSEKTINEFKLSLKLKDSKGNLLISYTPHTPEEPELPEPQERIKKPEELESVEDLYLTGRFVEQFKRAGINPDNYYLAALEKSPQDYRVNIALGIRRLNQTKYEEALSYFKTAANKLKIKYYQPKEGELYYYMGLAQKELGLIDQAYTNFGRATWYYQWLSSGNFELAQIETKNANYQKALEYIEAAYSTNTRDGRINILYSALLREVGDSEKATELIDDLLSYDPLNFSALYEKSILQNDASLLKWHKNMQDVENNYLEVATHYMNAGLLKEGISLLSEIKSPKNPLTFYYLSWFYANSGNTEKASKMQKMAKESSLDYVFPYRTETEKVLKYALETDNGDATAKYLLGNLLYDNRPEEAMAHWQSATKLDRSFPMVWRNLAFGAFHHQKNPDQAIDYMTKAISLDNSYPLWYDELSQYYDESKQDFKSMLSIFRNNLDIVKKDVAAPKTYVKLLNLNGEYDKAINFLENHHFRTWEGGRETYWNYVNAHTIKALHLIKNKEYKTAISLLNKALLYPENLEVGKPLHDEKNAMIYYFMGEAYKKMGNIEQAKNKYQNSVASQNGPGMTDLLYFQGKSFQKLGRPDKAEHLFKTLITKGKELREGDSDNRSIGVSQATLGNEKTISYAYYLEALGYRGLKKPEKANDLFKTSIAKYKNNLWAKIMMKY</sequence>
<dbReference type="Gene3D" id="1.25.40.10">
    <property type="entry name" value="Tetratricopeptide repeat domain"/>
    <property type="match status" value="4"/>
</dbReference>
<dbReference type="Pfam" id="PF13181">
    <property type="entry name" value="TPR_8"/>
    <property type="match status" value="1"/>
</dbReference>
<dbReference type="RefSeq" id="WP_079719498.1">
    <property type="nucleotide sequence ID" value="NZ_FUYY01000001.1"/>
</dbReference>
<dbReference type="OrthoDB" id="174931at2"/>
<dbReference type="EMBL" id="FUYY01000001">
    <property type="protein sequence ID" value="SKB38976.1"/>
    <property type="molecule type" value="Genomic_DNA"/>
</dbReference>
<dbReference type="InterPro" id="IPR011990">
    <property type="entry name" value="TPR-like_helical_dom_sf"/>
</dbReference>
<dbReference type="InterPro" id="IPR033396">
    <property type="entry name" value="DUF5107"/>
</dbReference>
<dbReference type="PROSITE" id="PS50005">
    <property type="entry name" value="TPR"/>
    <property type="match status" value="1"/>
</dbReference>
<dbReference type="Proteomes" id="UP000190230">
    <property type="component" value="Unassembled WGS sequence"/>
</dbReference>
<gene>
    <name evidence="3" type="ORF">SAMN05660776_0899</name>
</gene>
<dbReference type="InterPro" id="IPR019734">
    <property type="entry name" value="TPR_rpt"/>
</dbReference>
<evidence type="ECO:0000313" key="3">
    <source>
        <dbReference type="EMBL" id="SKB38976.1"/>
    </source>
</evidence>
<evidence type="ECO:0000259" key="2">
    <source>
        <dbReference type="Pfam" id="PF17128"/>
    </source>
</evidence>
<keyword evidence="4" id="KW-1185">Reference proteome</keyword>
<dbReference type="SMART" id="SM00028">
    <property type="entry name" value="TPR"/>
    <property type="match status" value="7"/>
</dbReference>
<dbReference type="Pfam" id="PF17128">
    <property type="entry name" value="DUF5107"/>
    <property type="match status" value="1"/>
</dbReference>
<evidence type="ECO:0000313" key="4">
    <source>
        <dbReference type="Proteomes" id="UP000190230"/>
    </source>
</evidence>
<feature type="repeat" description="TPR" evidence="1">
    <location>
        <begin position="965"/>
        <end position="998"/>
    </location>
</feature>
<dbReference type="STRING" id="241145.SAMN05660776_0899"/>
<reference evidence="4" key="1">
    <citation type="submission" date="2017-02" db="EMBL/GenBank/DDBJ databases">
        <authorList>
            <person name="Varghese N."/>
            <person name="Submissions S."/>
        </authorList>
    </citation>
    <scope>NUCLEOTIDE SEQUENCE [LARGE SCALE GENOMIC DNA]</scope>
    <source>
        <strain evidence="4">DSM 23405</strain>
    </source>
</reference>
<dbReference type="PANTHER" id="PTHR12558">
    <property type="entry name" value="CELL DIVISION CYCLE 16,23,27"/>
    <property type="match status" value="1"/>
</dbReference>
<accession>A0A1T5AVI9</accession>
<name>A0A1T5AVI9_9FLAO</name>
<organism evidence="3 4">
    <name type="scientific">Salegentibacter holothuriorum</name>
    <dbReference type="NCBI Taxonomy" id="241145"/>
    <lineage>
        <taxon>Bacteria</taxon>
        <taxon>Pseudomonadati</taxon>
        <taxon>Bacteroidota</taxon>
        <taxon>Flavobacteriia</taxon>
        <taxon>Flavobacteriales</taxon>
        <taxon>Flavobacteriaceae</taxon>
        <taxon>Salegentibacter</taxon>
    </lineage>
</organism>
<protein>
    <submittedName>
        <fullName evidence="3">Flp pilus assembly protein TadD, contains TPR repeats</fullName>
    </submittedName>
</protein>
<dbReference type="PANTHER" id="PTHR12558:SF13">
    <property type="entry name" value="CELL DIVISION CYCLE PROTEIN 27 HOMOLOG"/>
    <property type="match status" value="1"/>
</dbReference>
<evidence type="ECO:0000256" key="1">
    <source>
        <dbReference type="PROSITE-ProRule" id="PRU00339"/>
    </source>
</evidence>
<dbReference type="SUPFAM" id="SSF48452">
    <property type="entry name" value="TPR-like"/>
    <property type="match status" value="3"/>
</dbReference>
<dbReference type="AlphaFoldDB" id="A0A1T5AVI9"/>
<feature type="domain" description="DUF5107" evidence="2">
    <location>
        <begin position="61"/>
        <end position="366"/>
    </location>
</feature>
<proteinExistence type="predicted"/>